<dbReference type="GO" id="GO:0097363">
    <property type="term" value="F:protein O-acetylglucosaminyltransferase activity"/>
    <property type="evidence" value="ECO:0007669"/>
    <property type="project" value="TreeGrafter"/>
</dbReference>
<reference evidence="6" key="2">
    <citation type="submission" date="2016-04" db="EMBL/GenBank/DDBJ databases">
        <title>First Complete Genome Sequence of a Subdivision 6 Acidobacterium.</title>
        <authorList>
            <person name="Huang S."/>
            <person name="Vieira S."/>
            <person name="Bunk B."/>
            <person name="Riedel T."/>
            <person name="Sproeer C."/>
            <person name="Overmann J."/>
        </authorList>
    </citation>
    <scope>NUCLEOTIDE SEQUENCE [LARGE SCALE GENOMIC DNA]</scope>
    <source>
        <strain evidence="6">DSM 100886 HEG_-6_39</strain>
    </source>
</reference>
<dbReference type="Gene3D" id="1.25.40.1040">
    <property type="match status" value="1"/>
</dbReference>
<dbReference type="Pfam" id="PF23914">
    <property type="entry name" value="TPR_CcmH_CycH"/>
    <property type="match status" value="1"/>
</dbReference>
<gene>
    <name evidence="5" type="ORF">LuPra_06238</name>
</gene>
<sequence>MRNTRSRRFGVLILAALLASSCSNPEKQKVQHLERGDQYAAEKRDEFAVIEYASALKIDPKFGEARFKLAQTYERLENMRAAAPEYVRAADVLPDNREAQIKATQILLIGQRFGDAQARAKALLAKNPKDVEALLLHAAAMASLRDPEGAIGQIEEALKVSPDSSPAFLNLGAVRMQGGQSKEAEAAFRHAVELAPSSVNAKVALANFLWATERTSEAEGILKEALTLDPKNLVANRMLGMLYVATRRVREAEQPLKVLAESTKTPAARFQLADYYTSVGRRQDAANVLTPLSSNRATFVEAEARLAALEYADNRVAEAHKRLDNVLGRAPNHAGALAMKARWLTTEGKLDEALDRAKAAVAADRQSVAAQFTLATVHDRRGEVADAIKSFSEVLRLNPRVTAAQLELSRLSLITGDKSGALQYAEQARQAEPANLQARVALARSLIAAGNTARAEAEVATLLKGAPTAGVVHAVNATLHASKGDAAAARSSFERALELAPGLYEALRGLTYLDLAAKNPASAIARLEPEIARQPTSGPLLVLLARSHIAAGDEAKAEQALRRAVSADPRFTLGYTLLAELYFKQRRVDQARAEFEVIANRDPAAVHARTMVGMLLEGQGKRDQARKAYETAVNGPGKAPLAANNLAFIYAEQGTNLDLALQLATSAKQQMPDDPSVDDTLGWVYYKKALPSLAAKPLEESLRKRPDSAEVLYHLGLTYAKLGEKEKSRQALERALKLDPRIGGEEAKQTLAMVSK</sequence>
<feature type="repeat" description="TPR" evidence="3">
    <location>
        <begin position="165"/>
        <end position="198"/>
    </location>
</feature>
<dbReference type="Pfam" id="PF13432">
    <property type="entry name" value="TPR_16"/>
    <property type="match status" value="1"/>
</dbReference>
<organism evidence="5 6">
    <name type="scientific">Luteitalea pratensis</name>
    <dbReference type="NCBI Taxonomy" id="1855912"/>
    <lineage>
        <taxon>Bacteria</taxon>
        <taxon>Pseudomonadati</taxon>
        <taxon>Acidobacteriota</taxon>
        <taxon>Vicinamibacteria</taxon>
        <taxon>Vicinamibacterales</taxon>
        <taxon>Vicinamibacteraceae</taxon>
        <taxon>Luteitalea</taxon>
    </lineage>
</organism>
<keyword evidence="6" id="KW-1185">Reference proteome</keyword>
<dbReference type="GO" id="GO:0006493">
    <property type="term" value="P:protein O-linked glycosylation"/>
    <property type="evidence" value="ECO:0007669"/>
    <property type="project" value="InterPro"/>
</dbReference>
<dbReference type="Pfam" id="PF07719">
    <property type="entry name" value="TPR_2"/>
    <property type="match status" value="1"/>
</dbReference>
<dbReference type="PANTHER" id="PTHR44366:SF1">
    <property type="entry name" value="UDP-N-ACETYLGLUCOSAMINE--PEPTIDE N-ACETYLGLUCOSAMINYLTRANSFERASE 110 KDA SUBUNIT"/>
    <property type="match status" value="1"/>
</dbReference>
<dbReference type="SUPFAM" id="SSF48452">
    <property type="entry name" value="TPR-like"/>
    <property type="match status" value="3"/>
</dbReference>
<dbReference type="PANTHER" id="PTHR44366">
    <property type="entry name" value="UDP-N-ACETYLGLUCOSAMINE--PEPTIDE N-ACETYLGLUCOSAMINYLTRANSFERASE 110 KDA SUBUNIT"/>
    <property type="match status" value="1"/>
</dbReference>
<dbReference type="Gene3D" id="1.25.40.10">
    <property type="entry name" value="Tetratricopeptide repeat domain"/>
    <property type="match status" value="3"/>
</dbReference>
<dbReference type="InterPro" id="IPR011990">
    <property type="entry name" value="TPR-like_helical_dom_sf"/>
</dbReference>
<proteinExistence type="predicted"/>
<dbReference type="STRING" id="1855912.LuPra_06238"/>
<name>A0A143PYQ9_LUTPR</name>
<evidence type="ECO:0000256" key="3">
    <source>
        <dbReference type="PROSITE-ProRule" id="PRU00339"/>
    </source>
</evidence>
<dbReference type="InterPro" id="IPR037919">
    <property type="entry name" value="OGT"/>
</dbReference>
<feature type="domain" description="Cytochrome c-type biogenesis protein H TPR" evidence="4">
    <location>
        <begin position="157"/>
        <end position="259"/>
    </location>
</feature>
<feature type="repeat" description="TPR" evidence="3">
    <location>
        <begin position="63"/>
        <end position="96"/>
    </location>
</feature>
<dbReference type="SMART" id="SM00028">
    <property type="entry name" value="TPR"/>
    <property type="match status" value="15"/>
</dbReference>
<evidence type="ECO:0000313" key="6">
    <source>
        <dbReference type="Proteomes" id="UP000076079"/>
    </source>
</evidence>
<dbReference type="Proteomes" id="UP000076079">
    <property type="component" value="Chromosome"/>
</dbReference>
<protein>
    <submittedName>
        <fullName evidence="5">Tetratricopeptide repeat protein</fullName>
    </submittedName>
</protein>
<dbReference type="Pfam" id="PF14559">
    <property type="entry name" value="TPR_19"/>
    <property type="match status" value="2"/>
</dbReference>
<evidence type="ECO:0000256" key="1">
    <source>
        <dbReference type="ARBA" id="ARBA00022737"/>
    </source>
</evidence>
<dbReference type="RefSeq" id="WP_162472872.1">
    <property type="nucleotide sequence ID" value="NZ_CP015136.1"/>
</dbReference>
<dbReference type="InterPro" id="IPR056413">
    <property type="entry name" value="TPR_CcmH_CycH"/>
</dbReference>
<reference evidence="5 6" key="1">
    <citation type="journal article" date="2016" name="Genome Announc.">
        <title>First Complete Genome Sequence of a Subdivision 6 Acidobacterium Strain.</title>
        <authorList>
            <person name="Huang S."/>
            <person name="Vieira S."/>
            <person name="Bunk B."/>
            <person name="Riedel T."/>
            <person name="Sproer C."/>
            <person name="Overmann J."/>
        </authorList>
    </citation>
    <scope>NUCLEOTIDE SEQUENCE [LARGE SCALE GENOMIC DNA]</scope>
    <source>
        <strain evidence="6">DSM 100886 HEG_-6_39</strain>
    </source>
</reference>
<dbReference type="PROSITE" id="PS50293">
    <property type="entry name" value="TPR_REGION"/>
    <property type="match status" value="1"/>
</dbReference>
<keyword evidence="2 3" id="KW-0802">TPR repeat</keyword>
<dbReference type="PATRIC" id="fig|1813736.3.peg.6551"/>
<feature type="repeat" description="TPR" evidence="3">
    <location>
        <begin position="709"/>
        <end position="742"/>
    </location>
</feature>
<dbReference type="PROSITE" id="PS51257">
    <property type="entry name" value="PROKAR_LIPOPROTEIN"/>
    <property type="match status" value="1"/>
</dbReference>
<dbReference type="AlphaFoldDB" id="A0A143PYQ9"/>
<dbReference type="EMBL" id="CP015136">
    <property type="protein sequence ID" value="AMY12954.1"/>
    <property type="molecule type" value="Genomic_DNA"/>
</dbReference>
<evidence type="ECO:0000259" key="4">
    <source>
        <dbReference type="Pfam" id="PF23914"/>
    </source>
</evidence>
<evidence type="ECO:0000313" key="5">
    <source>
        <dbReference type="EMBL" id="AMY12954.1"/>
    </source>
</evidence>
<accession>A0A143PYQ9</accession>
<dbReference type="InterPro" id="IPR019734">
    <property type="entry name" value="TPR_rpt"/>
</dbReference>
<keyword evidence="1" id="KW-0677">Repeat</keyword>
<dbReference type="KEGG" id="abac:LuPra_06238"/>
<dbReference type="PROSITE" id="PS50005">
    <property type="entry name" value="TPR"/>
    <property type="match status" value="4"/>
</dbReference>
<dbReference type="InterPro" id="IPR013105">
    <property type="entry name" value="TPR_2"/>
</dbReference>
<feature type="repeat" description="TPR" evidence="3">
    <location>
        <begin position="368"/>
        <end position="401"/>
    </location>
</feature>
<evidence type="ECO:0000256" key="2">
    <source>
        <dbReference type="ARBA" id="ARBA00022803"/>
    </source>
</evidence>